<feature type="region of interest" description="Disordered" evidence="1">
    <location>
        <begin position="1178"/>
        <end position="1287"/>
    </location>
</feature>
<feature type="region of interest" description="Disordered" evidence="1">
    <location>
        <begin position="743"/>
        <end position="766"/>
    </location>
</feature>
<dbReference type="GO" id="GO:0042030">
    <property type="term" value="F:ATPase inhibitor activity"/>
    <property type="evidence" value="ECO:0007669"/>
    <property type="project" value="TreeGrafter"/>
</dbReference>
<accession>A0A9P4NNT7</accession>
<feature type="compositionally biased region" description="Polar residues" evidence="1">
    <location>
        <begin position="631"/>
        <end position="645"/>
    </location>
</feature>
<protein>
    <recommendedName>
        <fullName evidence="2">Folliculin-interacting protein N-terminal domain-containing protein</fullName>
    </recommendedName>
</protein>
<feature type="domain" description="Folliculin-interacting protein N-terminal" evidence="2">
    <location>
        <begin position="82"/>
        <end position="230"/>
    </location>
</feature>
<feature type="compositionally biased region" description="Low complexity" evidence="1">
    <location>
        <begin position="247"/>
        <end position="259"/>
    </location>
</feature>
<dbReference type="InterPro" id="IPR028084">
    <property type="entry name" value="FNIP_N_dom"/>
</dbReference>
<comment type="caution">
    <text evidence="3">The sequence shown here is derived from an EMBL/GenBank/DDBJ whole genome shotgun (WGS) entry which is preliminary data.</text>
</comment>
<evidence type="ECO:0000313" key="3">
    <source>
        <dbReference type="EMBL" id="KAF2428926.1"/>
    </source>
</evidence>
<feature type="region of interest" description="Disordered" evidence="1">
    <location>
        <begin position="241"/>
        <end position="289"/>
    </location>
</feature>
<sequence>MLSNLLTTLTKPRRSLLGHPQPLVSNTEDLHTKALLFPDSASLRAEAAHDSLSPSFPSVHSLTDGFTNDCSHGDLDLNSPRDVRVLIAQNDFGGLGPILLFDSKLVDGTEAPKIVKHARGGSRSEAIGHHTRTASGPSRQYGRQPAVESIPESTGKETPAISGGGSFAQRSRARRASMSAAQVHDEHTPVRSKESDESAKLAMEVMFENVPTTYKGISNKIHIVPLESKPYDSSIAGTHFVQPSCKSSGVRRPSSLSSSYTPTDPPAPQSPAKQDSAIDDTPQVENRRRTVFITRTFSVNWTEEDAIPPPLGPHGPQDAKKEKQPIRQTKAKPPMYAITLVLHLPISTNEMTPPPSRGHPSMRRKGSGSQTGQTSLSSSVDSERRGGWTMVDAHTGLESSALSFTSDVDDKVELIGQHWDIIVRTLCSVQTLAAEKILQQLRPLPFKGRPLKLLHLSLAQDPDLKTATLAACSRVVRGIMIPRVRTGQGRWAIWREEARWMERWSGGHERNQFFFNLITAYLGTHTEWLNIIGPVLYRKRHRELQRLAGTEDLAVPSRTVIVSTDKMVARRLIFLLAAFLPANHHHRGDASPLRPSTSASFRYSDSPPAHLVPSRSQSLRRTIKRGKRSTSRQGPSSTRTPQPISGTETPDDGTETETIRPIDDGYQSRNSIDARCIMNTGIPSVETDSVNRKSSATISASAAPGSAPAVHLVRRYTPSDYRATARPTSRDSLASDTLLNTLQRSNTGSDSTESHSASRWGSLKSLWSSTSRRESSTVYSDIIHNNDEGLGIMGIRHSNHLHGKLQQMVDEAELERDRQLQSGMNSPGGIPTTPELMSPEFKAPPSPELSRSQPIDVPLKVSVNQRDGVVDVEIALPGWASSVASPPSQGFHGGSSVGSQSQPSLVSYASRDIEHPLNVAGVLGTVHTDFELQAVPPYLDLLKDVKAAMRAEPNPITLRTFPDGKPVEEWVDVCTTLVTYTADFTIKRLLLRRYVRFLPPPPLPAVTPGIQFPPPKSRWGDPYTAAQLTASPTQITLEERFEESKITDVDPALVSTIERVLAQSTDSSKSPSTTSSRSSSLRGRKGSIVINGMEERVEQEIPHQECKKMVLGALEQIATTIARERMDTKKYGLARLRSLDDNLDSTLREGIKKWFDEVEKINKATELVRLEEMRKAKAKEREKRERKREKLAAAEKEKEKEKEKQREAEESDGDSSTIHPPSDSASIITVIPATPREISTLSPRQEMAKVNEGTSLPSIDEVTIPSIDEVAPTPPLPPQPQPQPISI</sequence>
<feature type="compositionally biased region" description="Polar residues" evidence="1">
    <location>
        <begin position="1214"/>
        <end position="1227"/>
    </location>
</feature>
<proteinExistence type="predicted"/>
<dbReference type="OrthoDB" id="5428015at2759"/>
<dbReference type="Proteomes" id="UP000800235">
    <property type="component" value="Unassembled WGS sequence"/>
</dbReference>
<evidence type="ECO:0000256" key="1">
    <source>
        <dbReference type="SAM" id="MobiDB-lite"/>
    </source>
</evidence>
<feature type="compositionally biased region" description="Basic residues" evidence="1">
    <location>
        <begin position="621"/>
        <end position="630"/>
    </location>
</feature>
<feature type="compositionally biased region" description="Pro residues" evidence="1">
    <location>
        <begin position="1272"/>
        <end position="1287"/>
    </location>
</feature>
<dbReference type="PANTHER" id="PTHR21634">
    <property type="entry name" value="RE13835P"/>
    <property type="match status" value="1"/>
</dbReference>
<feature type="region of interest" description="Disordered" evidence="1">
    <location>
        <begin position="303"/>
        <end position="330"/>
    </location>
</feature>
<feature type="compositionally biased region" description="Low complexity" evidence="1">
    <location>
        <begin position="1064"/>
        <end position="1081"/>
    </location>
</feature>
<name>A0A9P4NNT7_9PEZI</name>
<dbReference type="PANTHER" id="PTHR21634:SF9">
    <property type="entry name" value="RE13835P"/>
    <property type="match status" value="1"/>
</dbReference>
<keyword evidence="4" id="KW-1185">Reference proteome</keyword>
<feature type="region of interest" description="Disordered" evidence="1">
    <location>
        <begin position="813"/>
        <end position="853"/>
    </location>
</feature>
<feature type="compositionally biased region" description="Basic and acidic residues" evidence="1">
    <location>
        <begin position="1178"/>
        <end position="1208"/>
    </location>
</feature>
<evidence type="ECO:0000313" key="4">
    <source>
        <dbReference type="Proteomes" id="UP000800235"/>
    </source>
</evidence>
<feature type="compositionally biased region" description="Basic and acidic residues" evidence="1">
    <location>
        <begin position="183"/>
        <end position="197"/>
    </location>
</feature>
<feature type="region of interest" description="Disordered" evidence="1">
    <location>
        <begin position="1063"/>
        <end position="1087"/>
    </location>
</feature>
<feature type="region of interest" description="Disordered" evidence="1">
    <location>
        <begin position="347"/>
        <end position="385"/>
    </location>
</feature>
<evidence type="ECO:0000259" key="2">
    <source>
        <dbReference type="Pfam" id="PF14636"/>
    </source>
</evidence>
<dbReference type="EMBL" id="MU007051">
    <property type="protein sequence ID" value="KAF2428926.1"/>
    <property type="molecule type" value="Genomic_DNA"/>
</dbReference>
<dbReference type="GO" id="GO:0005737">
    <property type="term" value="C:cytoplasm"/>
    <property type="evidence" value="ECO:0007669"/>
    <property type="project" value="TreeGrafter"/>
</dbReference>
<reference evidence="3" key="1">
    <citation type="journal article" date="2020" name="Stud. Mycol.">
        <title>101 Dothideomycetes genomes: a test case for predicting lifestyles and emergence of pathogens.</title>
        <authorList>
            <person name="Haridas S."/>
            <person name="Albert R."/>
            <person name="Binder M."/>
            <person name="Bloem J."/>
            <person name="Labutti K."/>
            <person name="Salamov A."/>
            <person name="Andreopoulos B."/>
            <person name="Baker S."/>
            <person name="Barry K."/>
            <person name="Bills G."/>
            <person name="Bluhm B."/>
            <person name="Cannon C."/>
            <person name="Castanera R."/>
            <person name="Culley D."/>
            <person name="Daum C."/>
            <person name="Ezra D."/>
            <person name="Gonzalez J."/>
            <person name="Henrissat B."/>
            <person name="Kuo A."/>
            <person name="Liang C."/>
            <person name="Lipzen A."/>
            <person name="Lutzoni F."/>
            <person name="Magnuson J."/>
            <person name="Mondo S."/>
            <person name="Nolan M."/>
            <person name="Ohm R."/>
            <person name="Pangilinan J."/>
            <person name="Park H.-J."/>
            <person name="Ramirez L."/>
            <person name="Alfaro M."/>
            <person name="Sun H."/>
            <person name="Tritt A."/>
            <person name="Yoshinaga Y."/>
            <person name="Zwiers L.-H."/>
            <person name="Turgeon B."/>
            <person name="Goodwin S."/>
            <person name="Spatafora J."/>
            <person name="Crous P."/>
            <person name="Grigoriev I."/>
        </authorList>
    </citation>
    <scope>NUCLEOTIDE SEQUENCE</scope>
    <source>
        <strain evidence="3">CBS 130266</strain>
    </source>
</reference>
<feature type="compositionally biased region" description="Polar residues" evidence="1">
    <location>
        <begin position="743"/>
        <end position="759"/>
    </location>
</feature>
<feature type="region of interest" description="Disordered" evidence="1">
    <location>
        <begin position="586"/>
        <end position="671"/>
    </location>
</feature>
<dbReference type="GO" id="GO:0051087">
    <property type="term" value="F:protein-folding chaperone binding"/>
    <property type="evidence" value="ECO:0007669"/>
    <property type="project" value="TreeGrafter"/>
</dbReference>
<organism evidence="3 4">
    <name type="scientific">Tothia fuscella</name>
    <dbReference type="NCBI Taxonomy" id="1048955"/>
    <lineage>
        <taxon>Eukaryota</taxon>
        <taxon>Fungi</taxon>
        <taxon>Dikarya</taxon>
        <taxon>Ascomycota</taxon>
        <taxon>Pezizomycotina</taxon>
        <taxon>Dothideomycetes</taxon>
        <taxon>Pleosporomycetidae</taxon>
        <taxon>Venturiales</taxon>
        <taxon>Cylindrosympodiaceae</taxon>
        <taxon>Tothia</taxon>
    </lineage>
</organism>
<feature type="region of interest" description="Disordered" evidence="1">
    <location>
        <begin position="116"/>
        <end position="197"/>
    </location>
</feature>
<dbReference type="Pfam" id="PF14636">
    <property type="entry name" value="FNIP_N"/>
    <property type="match status" value="1"/>
</dbReference>
<feature type="compositionally biased region" description="Polar residues" evidence="1">
    <location>
        <begin position="594"/>
        <end position="603"/>
    </location>
</feature>
<feature type="compositionally biased region" description="Low complexity" evidence="1">
    <location>
        <begin position="367"/>
        <end position="379"/>
    </location>
</feature>
<gene>
    <name evidence="3" type="ORF">EJ08DRAFT_307568</name>
</gene>